<organism evidence="1">
    <name type="scientific">marine sediment metagenome</name>
    <dbReference type="NCBI Taxonomy" id="412755"/>
    <lineage>
        <taxon>unclassified sequences</taxon>
        <taxon>metagenomes</taxon>
        <taxon>ecological metagenomes</taxon>
    </lineage>
</organism>
<protein>
    <submittedName>
        <fullName evidence="1">Uncharacterized protein</fullName>
    </submittedName>
</protein>
<dbReference type="EMBL" id="BARU01012416">
    <property type="protein sequence ID" value="GAH40886.1"/>
    <property type="molecule type" value="Genomic_DNA"/>
</dbReference>
<comment type="caution">
    <text evidence="1">The sequence shown here is derived from an EMBL/GenBank/DDBJ whole genome shotgun (WGS) entry which is preliminary data.</text>
</comment>
<dbReference type="AlphaFoldDB" id="X1F5H0"/>
<feature type="non-terminal residue" evidence="1">
    <location>
        <position position="240"/>
    </location>
</feature>
<accession>X1F5H0</accession>
<reference evidence="1" key="1">
    <citation type="journal article" date="2014" name="Front. Microbiol.">
        <title>High frequency of phylogenetically diverse reductive dehalogenase-homologous genes in deep subseafloor sedimentary metagenomes.</title>
        <authorList>
            <person name="Kawai M."/>
            <person name="Futagami T."/>
            <person name="Toyoda A."/>
            <person name="Takaki Y."/>
            <person name="Nishi S."/>
            <person name="Hori S."/>
            <person name="Arai W."/>
            <person name="Tsubouchi T."/>
            <person name="Morono Y."/>
            <person name="Uchiyama I."/>
            <person name="Ito T."/>
            <person name="Fujiyama A."/>
            <person name="Inagaki F."/>
            <person name="Takami H."/>
        </authorList>
    </citation>
    <scope>NUCLEOTIDE SEQUENCE</scope>
    <source>
        <strain evidence="1">Expedition CK06-06</strain>
    </source>
</reference>
<name>X1F5H0_9ZZZZ</name>
<evidence type="ECO:0000313" key="1">
    <source>
        <dbReference type="EMBL" id="GAH40886.1"/>
    </source>
</evidence>
<feature type="non-terminal residue" evidence="1">
    <location>
        <position position="1"/>
    </location>
</feature>
<gene>
    <name evidence="1" type="ORF">S03H2_22903</name>
</gene>
<proteinExistence type="predicted"/>
<sequence length="240" mass="28836">IEKYTQSLEDEYYDDYYKKFLLRLYDKIGMNDKYIEVARKSGLSIELIDKLISLDRLSEALEVCEQSTQKYFSKTIENKKIQILKKLGRKNELQKNLLHLLEKTGDFNYFIKLKQESSEDEWKNYLKHIISDVKNKKRYALLSRIYYDEHDYKKAYEYAQNMTDLNYLELLAKKLSIQHPDLACNAFKKLCYEWIHAGSGWPYKKAGRMLEAIKRIDKKETFFKTTKGEIIREHKKKYSL</sequence>